<comment type="subcellular location">
    <subcellularLocation>
        <location evidence="1 7">Cell membrane</location>
        <topology evidence="1 7">Multi-pass membrane protein</topology>
    </subcellularLocation>
</comment>
<protein>
    <submittedName>
        <fullName evidence="9">Nitrate ABC transporter permease</fullName>
    </submittedName>
</protein>
<keyword evidence="4 7" id="KW-0812">Transmembrane</keyword>
<keyword evidence="6 7" id="KW-0472">Membrane</keyword>
<feature type="transmembrane region" description="Helical" evidence="7">
    <location>
        <begin position="220"/>
        <end position="238"/>
    </location>
</feature>
<dbReference type="PROSITE" id="PS50928">
    <property type="entry name" value="ABC_TM1"/>
    <property type="match status" value="1"/>
</dbReference>
<comment type="caution">
    <text evidence="9">The sequence shown here is derived from an EMBL/GenBank/DDBJ whole genome shotgun (WGS) entry which is preliminary data.</text>
</comment>
<evidence type="ECO:0000259" key="8">
    <source>
        <dbReference type="PROSITE" id="PS50928"/>
    </source>
</evidence>
<evidence type="ECO:0000256" key="5">
    <source>
        <dbReference type="ARBA" id="ARBA00022989"/>
    </source>
</evidence>
<evidence type="ECO:0000256" key="6">
    <source>
        <dbReference type="ARBA" id="ARBA00023136"/>
    </source>
</evidence>
<reference evidence="9" key="2">
    <citation type="submission" date="2020-09" db="EMBL/GenBank/DDBJ databases">
        <authorList>
            <person name="Sun Q."/>
            <person name="Zhou Y."/>
        </authorList>
    </citation>
    <scope>NUCLEOTIDE SEQUENCE</scope>
    <source>
        <strain evidence="9">CGMCC 1.15794</strain>
    </source>
</reference>
<dbReference type="PANTHER" id="PTHR30151">
    <property type="entry name" value="ALKANE SULFONATE ABC TRANSPORTER-RELATED, MEMBRANE SUBUNIT"/>
    <property type="match status" value="1"/>
</dbReference>
<gene>
    <name evidence="9" type="primary">ssuC</name>
    <name evidence="9" type="ORF">GCM10010921_00470</name>
</gene>
<feature type="transmembrane region" description="Helical" evidence="7">
    <location>
        <begin position="177"/>
        <end position="199"/>
    </location>
</feature>
<dbReference type="Pfam" id="PF00528">
    <property type="entry name" value="BPD_transp_1"/>
    <property type="match status" value="1"/>
</dbReference>
<dbReference type="CDD" id="cd06261">
    <property type="entry name" value="TM_PBP2"/>
    <property type="match status" value="1"/>
</dbReference>
<accession>A0A917IDJ1</accession>
<reference evidence="9" key="1">
    <citation type="journal article" date="2014" name="Int. J. Syst. Evol. Microbiol.">
        <title>Complete genome sequence of Corynebacterium casei LMG S-19264T (=DSM 44701T), isolated from a smear-ripened cheese.</title>
        <authorList>
            <consortium name="US DOE Joint Genome Institute (JGI-PGF)"/>
            <person name="Walter F."/>
            <person name="Albersmeier A."/>
            <person name="Kalinowski J."/>
            <person name="Ruckert C."/>
        </authorList>
    </citation>
    <scope>NUCLEOTIDE SEQUENCE</scope>
    <source>
        <strain evidence="9">CGMCC 1.15794</strain>
    </source>
</reference>
<dbReference type="InterPro" id="IPR035906">
    <property type="entry name" value="MetI-like_sf"/>
</dbReference>
<dbReference type="GO" id="GO:0055085">
    <property type="term" value="P:transmembrane transport"/>
    <property type="evidence" value="ECO:0007669"/>
    <property type="project" value="InterPro"/>
</dbReference>
<feature type="transmembrane region" description="Helical" evidence="7">
    <location>
        <begin position="58"/>
        <end position="85"/>
    </location>
</feature>
<evidence type="ECO:0000256" key="7">
    <source>
        <dbReference type="RuleBase" id="RU363032"/>
    </source>
</evidence>
<dbReference type="RefSeq" id="WP_188754236.1">
    <property type="nucleotide sequence ID" value="NZ_BMJY01000001.1"/>
</dbReference>
<dbReference type="AlphaFoldDB" id="A0A917IDJ1"/>
<feature type="domain" description="ABC transmembrane type-1" evidence="8">
    <location>
        <begin position="58"/>
        <end position="238"/>
    </location>
</feature>
<feature type="transmembrane region" description="Helical" evidence="7">
    <location>
        <begin position="106"/>
        <end position="133"/>
    </location>
</feature>
<keyword evidence="3" id="KW-1003">Cell membrane</keyword>
<dbReference type="PANTHER" id="PTHR30151:SF16">
    <property type="entry name" value="ABC TRANSPORTER PERMEASE PROTEIN"/>
    <property type="match status" value="1"/>
</dbReference>
<comment type="similarity">
    <text evidence="7">Belongs to the binding-protein-dependent transport system permease family.</text>
</comment>
<organism evidence="9 10">
    <name type="scientific">Microbacterium album</name>
    <dbReference type="NCBI Taxonomy" id="2053191"/>
    <lineage>
        <taxon>Bacteria</taxon>
        <taxon>Bacillati</taxon>
        <taxon>Actinomycetota</taxon>
        <taxon>Actinomycetes</taxon>
        <taxon>Micrococcales</taxon>
        <taxon>Microbacteriaceae</taxon>
        <taxon>Microbacterium</taxon>
    </lineage>
</organism>
<dbReference type="GO" id="GO:0005886">
    <property type="term" value="C:plasma membrane"/>
    <property type="evidence" value="ECO:0007669"/>
    <property type="project" value="UniProtKB-SubCell"/>
</dbReference>
<proteinExistence type="inferred from homology"/>
<evidence type="ECO:0000256" key="2">
    <source>
        <dbReference type="ARBA" id="ARBA00022448"/>
    </source>
</evidence>
<name>A0A917IDJ1_9MICO</name>
<keyword evidence="2 7" id="KW-0813">Transport</keyword>
<keyword evidence="10" id="KW-1185">Reference proteome</keyword>
<evidence type="ECO:0000313" key="10">
    <source>
        <dbReference type="Proteomes" id="UP000657592"/>
    </source>
</evidence>
<dbReference type="SUPFAM" id="SSF161098">
    <property type="entry name" value="MetI-like"/>
    <property type="match status" value="1"/>
</dbReference>
<evidence type="ECO:0000313" key="9">
    <source>
        <dbReference type="EMBL" id="GGH33502.1"/>
    </source>
</evidence>
<dbReference type="Gene3D" id="1.10.3720.10">
    <property type="entry name" value="MetI-like"/>
    <property type="match status" value="1"/>
</dbReference>
<dbReference type="InterPro" id="IPR000515">
    <property type="entry name" value="MetI-like"/>
</dbReference>
<evidence type="ECO:0000256" key="4">
    <source>
        <dbReference type="ARBA" id="ARBA00022692"/>
    </source>
</evidence>
<dbReference type="EMBL" id="BMJY01000001">
    <property type="protein sequence ID" value="GGH33502.1"/>
    <property type="molecule type" value="Genomic_DNA"/>
</dbReference>
<keyword evidence="5 7" id="KW-1133">Transmembrane helix</keyword>
<dbReference type="Proteomes" id="UP000657592">
    <property type="component" value="Unassembled WGS sequence"/>
</dbReference>
<sequence length="254" mass="27695">MMKRRAADFGMGLILPLLLIALWWVTSTAADSFYFPPLPHVLDVFADLWVFDLVPVHVFPSLAAIGLGLGISIVLGVALGVLLGLSRFVSDMVSPVLQFLRYLPAVALLPLAIQLIGIGLEMRVLIIVLGAIWPILLNTMDGVRGIHPAVGDVARSTRLDGPTWIFRIVLPAASPQIFTGIRASLAVAVVLMVASELLGSSRGMGYFILESQRQFSIPEMWSGMILLGIIGYLLNVIFGRVEHHVLAWHRLSRS</sequence>
<evidence type="ECO:0000256" key="3">
    <source>
        <dbReference type="ARBA" id="ARBA00022475"/>
    </source>
</evidence>
<evidence type="ECO:0000256" key="1">
    <source>
        <dbReference type="ARBA" id="ARBA00004651"/>
    </source>
</evidence>